<keyword evidence="2" id="KW-1185">Reference proteome</keyword>
<accession>A0ABX5XXU5</accession>
<evidence type="ECO:0000313" key="2">
    <source>
        <dbReference type="Proteomes" id="UP000318081"/>
    </source>
</evidence>
<dbReference type="Proteomes" id="UP000318081">
    <property type="component" value="Chromosome"/>
</dbReference>
<reference evidence="1 2" key="1">
    <citation type="submission" date="2019-02" db="EMBL/GenBank/DDBJ databases">
        <title>Deep-cultivation of Planctomycetes and their phenomic and genomic characterization uncovers novel biology.</title>
        <authorList>
            <person name="Wiegand S."/>
            <person name="Jogler M."/>
            <person name="Boedeker C."/>
            <person name="Pinto D."/>
            <person name="Vollmers J."/>
            <person name="Rivas-Marin E."/>
            <person name="Kohn T."/>
            <person name="Peeters S.H."/>
            <person name="Heuer A."/>
            <person name="Rast P."/>
            <person name="Oberbeckmann S."/>
            <person name="Bunk B."/>
            <person name="Jeske O."/>
            <person name="Meyerdierks A."/>
            <person name="Storesund J.E."/>
            <person name="Kallscheuer N."/>
            <person name="Luecker S."/>
            <person name="Lage O.M."/>
            <person name="Pohl T."/>
            <person name="Merkel B.J."/>
            <person name="Hornburger P."/>
            <person name="Mueller R.-W."/>
            <person name="Bruemmer F."/>
            <person name="Labrenz M."/>
            <person name="Spormann A.M."/>
            <person name="Op den Camp H."/>
            <person name="Overmann J."/>
            <person name="Amann R."/>
            <person name="Jetten M.S.M."/>
            <person name="Mascher T."/>
            <person name="Medema M.H."/>
            <person name="Devos D.P."/>
            <person name="Kaster A.-K."/>
            <person name="Ovreas L."/>
            <person name="Rohde M."/>
            <person name="Galperin M.Y."/>
            <person name="Jogler C."/>
        </authorList>
    </citation>
    <scope>NUCLEOTIDE SEQUENCE [LARGE SCALE GENOMIC DNA]</scope>
    <source>
        <strain evidence="1 2">TBK1r</strain>
    </source>
</reference>
<gene>
    <name evidence="1" type="ORF">TBK1r_47810</name>
</gene>
<proteinExistence type="predicted"/>
<protein>
    <submittedName>
        <fullName evidence="1">Uncharacterized protein</fullName>
    </submittedName>
</protein>
<organism evidence="1 2">
    <name type="scientific">Stieleria magnilauensis</name>
    <dbReference type="NCBI Taxonomy" id="2527963"/>
    <lineage>
        <taxon>Bacteria</taxon>
        <taxon>Pseudomonadati</taxon>
        <taxon>Planctomycetota</taxon>
        <taxon>Planctomycetia</taxon>
        <taxon>Pirellulales</taxon>
        <taxon>Pirellulaceae</taxon>
        <taxon>Stieleria</taxon>
    </lineage>
</organism>
<name>A0ABX5XXU5_9BACT</name>
<sequence length="140" mass="15155">MLVPFLAAAPLATVLVATGSLELGRRWAMADAIGRFRGIEATVRGSHFPLTPSVLDSIGGLTSTELLAFGKDKKLVTTTLSMPGDQIDLLSGQVSALRKEEANFHETPLAADEHRFLAYEFQRLPMNDNALWHGSFGFLG</sequence>
<evidence type="ECO:0000313" key="1">
    <source>
        <dbReference type="EMBL" id="QDV85765.1"/>
    </source>
</evidence>
<dbReference type="EMBL" id="CP036432">
    <property type="protein sequence ID" value="QDV85765.1"/>
    <property type="molecule type" value="Genomic_DNA"/>
</dbReference>